<keyword evidence="4" id="KW-0378">Hydrolase</keyword>
<organism evidence="4">
    <name type="scientific">Streptomyces sp. R33</name>
    <dbReference type="NCBI Taxonomy" id="3238629"/>
    <lineage>
        <taxon>Bacteria</taxon>
        <taxon>Bacillati</taxon>
        <taxon>Actinomycetota</taxon>
        <taxon>Actinomycetes</taxon>
        <taxon>Kitasatosporales</taxon>
        <taxon>Streptomycetaceae</taxon>
        <taxon>Streptomyces</taxon>
    </lineage>
</organism>
<feature type="region of interest" description="Disordered" evidence="1">
    <location>
        <begin position="1"/>
        <end position="21"/>
    </location>
</feature>
<protein>
    <submittedName>
        <fullName evidence="4">Restriction endonuclease</fullName>
    </submittedName>
</protein>
<keyword evidence="4" id="KW-0614">Plasmid</keyword>
<keyword evidence="2" id="KW-1133">Transmembrane helix</keyword>
<keyword evidence="2" id="KW-0472">Membrane</keyword>
<geneLocation type="plasmid" evidence="4">
    <name>unnamed1</name>
</geneLocation>
<dbReference type="PANTHER" id="PTHR30015">
    <property type="entry name" value="MRR RESTRICTION SYSTEM PROTEIN"/>
    <property type="match status" value="1"/>
</dbReference>
<sequence>MSPRPPARRRTSRSRRPRRRKNAGLEQLALIAPLTMVALSLVMAVLRWLAAHPWVVVLVLLAAAGAGGAWAWRRKEAAQWEQVRARGLRYAVEQLDRLHHRQFEFAVRDLMHRDGCADAQQVGGRGDNGADVKATDPYGRRWVIQCKHRKDGWSGKAVGTPDLHVLNGTGRQVHGGDVLVMLTNGRITSNAVDFARSQCLHLVDRKVLAEWASGSRPLWELLRAVPPPRPPSSLS</sequence>
<evidence type="ECO:0000256" key="2">
    <source>
        <dbReference type="SAM" id="Phobius"/>
    </source>
</evidence>
<feature type="domain" description="Restriction endonuclease type IV Mrr" evidence="3">
    <location>
        <begin position="95"/>
        <end position="211"/>
    </location>
</feature>
<dbReference type="Gene3D" id="3.40.1350.10">
    <property type="match status" value="1"/>
</dbReference>
<dbReference type="Pfam" id="PF04471">
    <property type="entry name" value="Mrr_cat"/>
    <property type="match status" value="1"/>
</dbReference>
<dbReference type="GO" id="GO:0003677">
    <property type="term" value="F:DNA binding"/>
    <property type="evidence" value="ECO:0007669"/>
    <property type="project" value="InterPro"/>
</dbReference>
<dbReference type="RefSeq" id="WP_369780640.1">
    <property type="nucleotide sequence ID" value="NZ_CP165728.1"/>
</dbReference>
<dbReference type="GO" id="GO:0015666">
    <property type="term" value="F:restriction endodeoxyribonuclease activity"/>
    <property type="evidence" value="ECO:0007669"/>
    <property type="project" value="TreeGrafter"/>
</dbReference>
<accession>A0AB39YJR7</accession>
<dbReference type="PANTHER" id="PTHR30015:SF6">
    <property type="entry name" value="SLL1429 PROTEIN"/>
    <property type="match status" value="1"/>
</dbReference>
<name>A0AB39YJR7_9ACTN</name>
<dbReference type="InterPro" id="IPR007560">
    <property type="entry name" value="Restrct_endonuc_IV_Mrr"/>
</dbReference>
<dbReference type="InterPro" id="IPR052906">
    <property type="entry name" value="Type_IV_Methyl-Rstrct_Enzyme"/>
</dbReference>
<dbReference type="InterPro" id="IPR011856">
    <property type="entry name" value="tRNA_endonuc-like_dom_sf"/>
</dbReference>
<keyword evidence="4" id="KW-0540">Nuclease</keyword>
<feature type="transmembrane region" description="Helical" evidence="2">
    <location>
        <begin position="54"/>
        <end position="72"/>
    </location>
</feature>
<proteinExistence type="predicted"/>
<gene>
    <name evidence="4" type="ORF">AB5J51_41820</name>
</gene>
<dbReference type="GO" id="GO:0009307">
    <property type="term" value="P:DNA restriction-modification system"/>
    <property type="evidence" value="ECO:0007669"/>
    <property type="project" value="InterPro"/>
</dbReference>
<dbReference type="AlphaFoldDB" id="A0AB39YJR7"/>
<reference evidence="4" key="1">
    <citation type="submission" date="2024-08" db="EMBL/GenBank/DDBJ databases">
        <authorList>
            <person name="Yu S.T."/>
        </authorList>
    </citation>
    <scope>NUCLEOTIDE SEQUENCE</scope>
    <source>
        <strain evidence="4">R33</strain>
        <plasmid evidence="4">unnamed1</plasmid>
    </source>
</reference>
<evidence type="ECO:0000313" key="4">
    <source>
        <dbReference type="EMBL" id="XDV69458.1"/>
    </source>
</evidence>
<evidence type="ECO:0000259" key="3">
    <source>
        <dbReference type="Pfam" id="PF04471"/>
    </source>
</evidence>
<keyword evidence="2" id="KW-0812">Transmembrane</keyword>
<dbReference type="InterPro" id="IPR011335">
    <property type="entry name" value="Restrct_endonuc-II-like"/>
</dbReference>
<keyword evidence="4" id="KW-0255">Endonuclease</keyword>
<dbReference type="EMBL" id="CP165728">
    <property type="protein sequence ID" value="XDV69458.1"/>
    <property type="molecule type" value="Genomic_DNA"/>
</dbReference>
<evidence type="ECO:0000256" key="1">
    <source>
        <dbReference type="SAM" id="MobiDB-lite"/>
    </source>
</evidence>
<dbReference type="SUPFAM" id="SSF52980">
    <property type="entry name" value="Restriction endonuclease-like"/>
    <property type="match status" value="1"/>
</dbReference>